<evidence type="ECO:0000313" key="9">
    <source>
        <dbReference type="Proteomes" id="UP000265140"/>
    </source>
</evidence>
<dbReference type="PANTHER" id="PTHR20859">
    <property type="entry name" value="INTERFERON/INTERLEUKIN RECEPTOR"/>
    <property type="match status" value="1"/>
</dbReference>
<dbReference type="KEGG" id="els:105021220"/>
<dbReference type="OMA" id="SMENYYE"/>
<keyword evidence="3" id="KW-1015">Disulfide bond</keyword>
<dbReference type="InterPro" id="IPR013783">
    <property type="entry name" value="Ig-like_fold"/>
</dbReference>
<evidence type="ECO:0000259" key="7">
    <source>
        <dbReference type="Pfam" id="PF09294"/>
    </source>
</evidence>
<dbReference type="SUPFAM" id="SSF49265">
    <property type="entry name" value="Fibronectin type III"/>
    <property type="match status" value="2"/>
</dbReference>
<dbReference type="Ensembl" id="ENSELUT00000038736.3">
    <property type="protein sequence ID" value="ENSELUP00000013980.1"/>
    <property type="gene ID" value="ENSELUG00000014043.3"/>
</dbReference>
<feature type="signal peptide" evidence="5">
    <location>
        <begin position="1"/>
        <end position="19"/>
    </location>
</feature>
<dbReference type="FunFam" id="2.60.40.10:FF:000348">
    <property type="entry name" value="Interleukin 20 receptor subunit alpha"/>
    <property type="match status" value="1"/>
</dbReference>
<feature type="domain" description="Fibronectin type-III" evidence="6">
    <location>
        <begin position="16"/>
        <end position="114"/>
    </location>
</feature>
<reference evidence="8" key="3">
    <citation type="submission" date="2025-08" db="UniProtKB">
        <authorList>
            <consortium name="Ensembl"/>
        </authorList>
    </citation>
    <scope>IDENTIFICATION</scope>
</reference>
<dbReference type="InParanoid" id="A0A3P8YDN7"/>
<dbReference type="CTD" id="116379"/>
<dbReference type="InterPro" id="IPR036116">
    <property type="entry name" value="FN3_sf"/>
</dbReference>
<feature type="chain" id="PRO_5018037637" description="Interleukin-22 receptor subunit alpha-2" evidence="5">
    <location>
        <begin position="20"/>
        <end position="231"/>
    </location>
</feature>
<sequence>MEFLLILALLLFSITRSCCLEGNGTHSDVLAPQEVRFVSLDYKNILHWKQHANSTNNQQYYVQWKVYGKKHWTKAAKCQGIRRLHCDLSQETSDPREWYYARVLAAHSGFHSPWVLTARFNPKWETSVSPPTVKLRVTEKGIVVQLKPPRSAHRRLNGSWISMRRLQRMSYTVYIMHNDVDQKTLEIESCAKQFLISDLSRRTTYCLQAESRLHLLDRRSPLSPKACVTTL</sequence>
<dbReference type="AlphaFoldDB" id="A0A3P8YDN7"/>
<dbReference type="Pfam" id="PF01108">
    <property type="entry name" value="Tissue_fac"/>
    <property type="match status" value="1"/>
</dbReference>
<dbReference type="GeneTree" id="ENSGT00940000161124"/>
<dbReference type="Bgee" id="ENSELUG00000014043">
    <property type="expression patterns" value="Expressed in pharyngeal gill and 8 other cell types or tissues"/>
</dbReference>
<dbReference type="Gene3D" id="2.60.40.10">
    <property type="entry name" value="Immunoglobulins"/>
    <property type="match status" value="2"/>
</dbReference>
<dbReference type="Proteomes" id="UP000265140">
    <property type="component" value="Chromosome 5"/>
</dbReference>
<dbReference type="STRING" id="8010.ENSELUP00000013980"/>
<reference evidence="8" key="4">
    <citation type="submission" date="2025-09" db="UniProtKB">
        <authorList>
            <consortium name="Ensembl"/>
        </authorList>
    </citation>
    <scope>IDENTIFICATION</scope>
</reference>
<dbReference type="OrthoDB" id="10007376at2759"/>
<comment type="similarity">
    <text evidence="1">Belongs to the type II cytokine receptor family.</text>
</comment>
<dbReference type="PANTHER" id="PTHR20859:SF53">
    <property type="entry name" value="INTERLEUKIN-22 RECEPTOR SUBUNIT ALPHA-1"/>
    <property type="match status" value="1"/>
</dbReference>
<evidence type="ECO:0000256" key="1">
    <source>
        <dbReference type="ARBA" id="ARBA00005399"/>
    </source>
</evidence>
<reference evidence="9" key="1">
    <citation type="journal article" date="2014" name="PLoS ONE">
        <title>The genome and linkage map of the northern pike (Esox lucius): conserved synteny revealed between the salmonid sister group and the Neoteleostei.</title>
        <authorList>
            <person name="Rondeau E.B."/>
            <person name="Minkley D.R."/>
            <person name="Leong J.S."/>
            <person name="Messmer A.M."/>
            <person name="Jantzen J.R."/>
            <person name="von Schalburg K.R."/>
            <person name="Lemon C."/>
            <person name="Bird N.H."/>
            <person name="Koop B.F."/>
        </authorList>
    </citation>
    <scope>NUCLEOTIDE SEQUENCE</scope>
</reference>
<accession>A0A3P8YDN7</accession>
<keyword evidence="2 5" id="KW-0732">Signal</keyword>
<dbReference type="InterPro" id="IPR050650">
    <property type="entry name" value="Type-II_Cytokine-TF_Rcpt"/>
</dbReference>
<evidence type="ECO:0000256" key="2">
    <source>
        <dbReference type="ARBA" id="ARBA00022729"/>
    </source>
</evidence>
<evidence type="ECO:0000256" key="4">
    <source>
        <dbReference type="ARBA" id="ARBA00023170"/>
    </source>
</evidence>
<feature type="domain" description="Interferon/interleukin receptor" evidence="7">
    <location>
        <begin position="126"/>
        <end position="230"/>
    </location>
</feature>
<evidence type="ECO:0008006" key="10">
    <source>
        <dbReference type="Google" id="ProtNLM"/>
    </source>
</evidence>
<evidence type="ECO:0000256" key="5">
    <source>
        <dbReference type="SAM" id="SignalP"/>
    </source>
</evidence>
<dbReference type="Pfam" id="PF09294">
    <property type="entry name" value="Interfer-bind"/>
    <property type="match status" value="1"/>
</dbReference>
<dbReference type="RefSeq" id="XP_010887034.1">
    <property type="nucleotide sequence ID" value="XM_010888732.3"/>
</dbReference>
<keyword evidence="9" id="KW-1185">Reference proteome</keyword>
<evidence type="ECO:0000256" key="3">
    <source>
        <dbReference type="ARBA" id="ARBA00023157"/>
    </source>
</evidence>
<evidence type="ECO:0000259" key="6">
    <source>
        <dbReference type="Pfam" id="PF01108"/>
    </source>
</evidence>
<protein>
    <recommendedName>
        <fullName evidence="10">Interleukin-22 receptor subunit alpha-2</fullName>
    </recommendedName>
</protein>
<gene>
    <name evidence="8" type="primary">IL22RA2</name>
</gene>
<dbReference type="GeneID" id="105021220"/>
<reference evidence="8" key="2">
    <citation type="submission" date="2020-02" db="EMBL/GenBank/DDBJ databases">
        <title>Esox lucius (northern pike) genome, fEsoLuc1, primary haplotype.</title>
        <authorList>
            <person name="Myers G."/>
            <person name="Karagic N."/>
            <person name="Meyer A."/>
            <person name="Pippel M."/>
            <person name="Reichard M."/>
            <person name="Winkler S."/>
            <person name="Tracey A."/>
            <person name="Sims Y."/>
            <person name="Howe K."/>
            <person name="Rhie A."/>
            <person name="Formenti G."/>
            <person name="Durbin R."/>
            <person name="Fedrigo O."/>
            <person name="Jarvis E.D."/>
        </authorList>
    </citation>
    <scope>NUCLEOTIDE SEQUENCE [LARGE SCALE GENOMIC DNA]</scope>
</reference>
<organism evidence="8 9">
    <name type="scientific">Esox lucius</name>
    <name type="common">Northern pike</name>
    <dbReference type="NCBI Taxonomy" id="8010"/>
    <lineage>
        <taxon>Eukaryota</taxon>
        <taxon>Metazoa</taxon>
        <taxon>Chordata</taxon>
        <taxon>Craniata</taxon>
        <taxon>Vertebrata</taxon>
        <taxon>Euteleostomi</taxon>
        <taxon>Actinopterygii</taxon>
        <taxon>Neopterygii</taxon>
        <taxon>Teleostei</taxon>
        <taxon>Protacanthopterygii</taxon>
        <taxon>Esociformes</taxon>
        <taxon>Esocidae</taxon>
        <taxon>Esox</taxon>
    </lineage>
</organism>
<dbReference type="InterPro" id="IPR015373">
    <property type="entry name" value="Interferon/interleukin_rcp_dom"/>
</dbReference>
<keyword evidence="4" id="KW-0675">Receptor</keyword>
<dbReference type="InterPro" id="IPR003961">
    <property type="entry name" value="FN3_dom"/>
</dbReference>
<evidence type="ECO:0000313" key="8">
    <source>
        <dbReference type="Ensembl" id="ENSELUP00000013980.1"/>
    </source>
</evidence>
<dbReference type="GO" id="GO:0005886">
    <property type="term" value="C:plasma membrane"/>
    <property type="evidence" value="ECO:0007669"/>
    <property type="project" value="TreeGrafter"/>
</dbReference>
<name>A0A3P8YDN7_ESOLU</name>
<dbReference type="GO" id="GO:0004896">
    <property type="term" value="F:cytokine receptor activity"/>
    <property type="evidence" value="ECO:0007669"/>
    <property type="project" value="TreeGrafter"/>
</dbReference>
<proteinExistence type="inferred from homology"/>